<keyword evidence="7" id="KW-0505">Motor protein</keyword>
<dbReference type="GO" id="GO:0005874">
    <property type="term" value="C:microtubule"/>
    <property type="evidence" value="ECO:0007669"/>
    <property type="project" value="UniProtKB-KW"/>
</dbReference>
<evidence type="ECO:0000256" key="1">
    <source>
        <dbReference type="ARBA" id="ARBA00004430"/>
    </source>
</evidence>
<evidence type="ECO:0000256" key="6">
    <source>
        <dbReference type="ARBA" id="ARBA00023017"/>
    </source>
</evidence>
<evidence type="ECO:0000256" key="9">
    <source>
        <dbReference type="ARBA" id="ARBA00023273"/>
    </source>
</evidence>
<name>A0A9Q1E2V8_CONCO</name>
<evidence type="ECO:0000256" key="8">
    <source>
        <dbReference type="ARBA" id="ARBA00023212"/>
    </source>
</evidence>
<proteinExistence type="inferred from homology"/>
<keyword evidence="5" id="KW-0677">Repeat</keyword>
<dbReference type="Gene3D" id="3.80.10.10">
    <property type="entry name" value="Ribonuclease Inhibitor"/>
    <property type="match status" value="1"/>
</dbReference>
<keyword evidence="6" id="KW-0243">Dynein</keyword>
<keyword evidence="2" id="KW-0963">Cytoplasm</keyword>
<reference evidence="15" key="1">
    <citation type="journal article" date="2023" name="Science">
        <title>Genome structures resolve the early diversification of teleost fishes.</title>
        <authorList>
            <person name="Parey E."/>
            <person name="Louis A."/>
            <person name="Montfort J."/>
            <person name="Bouchez O."/>
            <person name="Roques C."/>
            <person name="Iampietro C."/>
            <person name="Lluch J."/>
            <person name="Castinel A."/>
            <person name="Donnadieu C."/>
            <person name="Desvignes T."/>
            <person name="Floi Bucao C."/>
            <person name="Jouanno E."/>
            <person name="Wen M."/>
            <person name="Mejri S."/>
            <person name="Dirks R."/>
            <person name="Jansen H."/>
            <person name="Henkel C."/>
            <person name="Chen W.J."/>
            <person name="Zahm M."/>
            <person name="Cabau C."/>
            <person name="Klopp C."/>
            <person name="Thompson A.W."/>
            <person name="Robinson-Rechavi M."/>
            <person name="Braasch I."/>
            <person name="Lecointre G."/>
            <person name="Bobe J."/>
            <person name="Postlethwait J.H."/>
            <person name="Berthelot C."/>
            <person name="Roest Crollius H."/>
            <person name="Guiguen Y."/>
        </authorList>
    </citation>
    <scope>NUCLEOTIDE SEQUENCE</scope>
    <source>
        <strain evidence="15">Concon-B</strain>
    </source>
</reference>
<dbReference type="InterPro" id="IPR043535">
    <property type="entry name" value="TEDC1"/>
</dbReference>
<feature type="compositionally biased region" description="Basic and acidic residues" evidence="13">
    <location>
        <begin position="553"/>
        <end position="570"/>
    </location>
</feature>
<keyword evidence="9" id="KW-0966">Cell projection</keyword>
<dbReference type="GO" id="GO:0030286">
    <property type="term" value="C:dynein complex"/>
    <property type="evidence" value="ECO:0007669"/>
    <property type="project" value="UniProtKB-KW"/>
</dbReference>
<evidence type="ECO:0000256" key="10">
    <source>
        <dbReference type="ARBA" id="ARBA00049659"/>
    </source>
</evidence>
<comment type="similarity">
    <text evidence="10">Belongs to the dynein light chain LC1-type family.</text>
</comment>
<dbReference type="EMBL" id="JAFJMO010000001">
    <property type="protein sequence ID" value="KAJ8288666.1"/>
    <property type="molecule type" value="Genomic_DNA"/>
</dbReference>
<evidence type="ECO:0000256" key="7">
    <source>
        <dbReference type="ARBA" id="ARBA00023175"/>
    </source>
</evidence>
<evidence type="ECO:0000256" key="11">
    <source>
        <dbReference type="ARBA" id="ARBA00049760"/>
    </source>
</evidence>
<dbReference type="GO" id="GO:0005930">
    <property type="term" value="C:axoneme"/>
    <property type="evidence" value="ECO:0007669"/>
    <property type="project" value="UniProtKB-SubCell"/>
</dbReference>
<dbReference type="InterPro" id="IPR001611">
    <property type="entry name" value="Leu-rich_rpt"/>
</dbReference>
<feature type="coiled-coil region" evidence="12">
    <location>
        <begin position="578"/>
        <end position="616"/>
    </location>
</feature>
<gene>
    <name evidence="15" type="ORF">COCON_G00013250</name>
</gene>
<evidence type="ECO:0000256" key="3">
    <source>
        <dbReference type="ARBA" id="ARBA00022614"/>
    </source>
</evidence>
<dbReference type="PROSITE" id="PS51450">
    <property type="entry name" value="LRR"/>
    <property type="match status" value="3"/>
</dbReference>
<protein>
    <recommendedName>
        <fullName evidence="11">Dynein axonemal light chain 1</fullName>
    </recommendedName>
</protein>
<dbReference type="PANTHER" id="PTHR35076">
    <property type="entry name" value="TUBULIN EPSILON AND DELTA COMPLEX PROTEIN 1"/>
    <property type="match status" value="1"/>
</dbReference>
<comment type="subcellular location">
    <subcellularLocation>
        <location evidence="1">Cytoplasm</location>
        <location evidence="1">Cytoskeleton</location>
        <location evidence="1">Cilium axoneme</location>
    </subcellularLocation>
</comment>
<accession>A0A9Q1E2V8</accession>
<dbReference type="SUPFAM" id="SSF52058">
    <property type="entry name" value="L domain-like"/>
    <property type="match status" value="1"/>
</dbReference>
<evidence type="ECO:0000256" key="12">
    <source>
        <dbReference type="SAM" id="Coils"/>
    </source>
</evidence>
<feature type="domain" description="Tubulin epsilon and delta complex protein 1" evidence="14">
    <location>
        <begin position="265"/>
        <end position="430"/>
    </location>
</feature>
<organism evidence="15 16">
    <name type="scientific">Conger conger</name>
    <name type="common">Conger eel</name>
    <name type="synonym">Muraena conger</name>
    <dbReference type="NCBI Taxonomy" id="82655"/>
    <lineage>
        <taxon>Eukaryota</taxon>
        <taxon>Metazoa</taxon>
        <taxon>Chordata</taxon>
        <taxon>Craniata</taxon>
        <taxon>Vertebrata</taxon>
        <taxon>Euteleostomi</taxon>
        <taxon>Actinopterygii</taxon>
        <taxon>Neopterygii</taxon>
        <taxon>Teleostei</taxon>
        <taxon>Anguilliformes</taxon>
        <taxon>Congridae</taxon>
        <taxon>Conger</taxon>
    </lineage>
</organism>
<evidence type="ECO:0000256" key="13">
    <source>
        <dbReference type="SAM" id="MobiDB-lite"/>
    </source>
</evidence>
<dbReference type="SMART" id="SM00365">
    <property type="entry name" value="LRR_SD22"/>
    <property type="match status" value="4"/>
</dbReference>
<comment type="caution">
    <text evidence="15">The sequence shown here is derived from an EMBL/GenBank/DDBJ whole genome shotgun (WGS) entry which is preliminary data.</text>
</comment>
<evidence type="ECO:0000256" key="5">
    <source>
        <dbReference type="ARBA" id="ARBA00022737"/>
    </source>
</evidence>
<evidence type="ECO:0000256" key="4">
    <source>
        <dbReference type="ARBA" id="ARBA00022701"/>
    </source>
</evidence>
<dbReference type="FunFam" id="3.80.10.10:FF:000049">
    <property type="entry name" value="Dynein light chain 1"/>
    <property type="match status" value="1"/>
</dbReference>
<dbReference type="Pfam" id="PF14970">
    <property type="entry name" value="TEDC1"/>
    <property type="match status" value="1"/>
</dbReference>
<keyword evidence="16" id="KW-1185">Reference proteome</keyword>
<dbReference type="InterPro" id="IPR027996">
    <property type="entry name" value="TEDC1_dom"/>
</dbReference>
<sequence length="637" mass="71467">MAKATTIKEALVKWEEKSGEKVGEAKAVKLYAQIPPIEKMDASLSTLISCEKLSLSTNCIEKIANLNGLKNLRILSLGRNNIKNLNGLEAVGDSLEELWISYNLIEKLKGIHVMKKLRVLYMSNNLVKEWGEFQKLAELPSLADLVFVANPLEEKHSTEGTWIEEATKRLPKLKKLDGNPVIKQDEEEGEDTFRRAKFNKGDAEQDLWRLLYSLLFKAVQWECACQTTQEDDVGAQARLVSGMLWQLGYGAPWLAGTRGEGGRGEEAGSRDLLLALGWVISSGNLLEALLGEQAEGLETLTNLPGVPDCRPGGEHPVGFGPGASRRGRGLRRQGVEEPEWEEELRRLQWEQGKLHLLWRSLGAAQAERACLLHQVLSSTNGLSDTHPALGHTGHNKELERLQTDIQLLEIYLDWKQMEPLFWSWMESVIDTRPAEPSPPSRRGAVAMALKNVVVKGARCQGDSGRRGPGELSESLLMLQVRLNAWRVELENHASPLVENGDHDSISNNYDSQLNEDVISSSEKAKIRERVKLRLRGLAEAYTSQSASRRFRLRPPEHPTHRTHRPTKDIPSRAGRPIEAQASRLIEELREEEAGLRQEVARLRRDQREELQELASRLEGVVLIPPLKRRGFVIGAEK</sequence>
<evidence type="ECO:0000259" key="14">
    <source>
        <dbReference type="Pfam" id="PF14970"/>
    </source>
</evidence>
<keyword evidence="12" id="KW-0175">Coiled coil</keyword>
<dbReference type="AlphaFoldDB" id="A0A9Q1E2V8"/>
<evidence type="ECO:0000313" key="15">
    <source>
        <dbReference type="EMBL" id="KAJ8288666.1"/>
    </source>
</evidence>
<evidence type="ECO:0000313" key="16">
    <source>
        <dbReference type="Proteomes" id="UP001152803"/>
    </source>
</evidence>
<keyword evidence="3" id="KW-0433">Leucine-rich repeat</keyword>
<keyword evidence="8" id="KW-0206">Cytoskeleton</keyword>
<feature type="region of interest" description="Disordered" evidence="13">
    <location>
        <begin position="310"/>
        <end position="335"/>
    </location>
</feature>
<evidence type="ECO:0000256" key="2">
    <source>
        <dbReference type="ARBA" id="ARBA00022490"/>
    </source>
</evidence>
<dbReference type="InterPro" id="IPR032675">
    <property type="entry name" value="LRR_dom_sf"/>
</dbReference>
<dbReference type="Proteomes" id="UP001152803">
    <property type="component" value="Unassembled WGS sequence"/>
</dbReference>
<feature type="region of interest" description="Disordered" evidence="13">
    <location>
        <begin position="545"/>
        <end position="572"/>
    </location>
</feature>
<dbReference type="PANTHER" id="PTHR35076:SF1">
    <property type="entry name" value="TUBULIN EPSILON AND DELTA COMPLEX PROTEIN 1"/>
    <property type="match status" value="1"/>
</dbReference>
<keyword evidence="4" id="KW-0493">Microtubule</keyword>
<dbReference type="OrthoDB" id="266138at2759"/>